<dbReference type="InterPro" id="IPR043132">
    <property type="entry name" value="BCAT-like_C"/>
</dbReference>
<sequence>MGSVTVDSPELLAADSFRVRLNPVSGAPEVRGFRRHLARFGAAAREALDESAPAEGAARKRLEAFLTEAPERIADYGPGFPRLELWAGTEGGEPRAGLSLRPLPELRDDLRMRTVAGTRLVHPERKGPNLSRLTTLNRELGAEALLLDGAGHAVEGATTSLAWWEGERLWTADSVARVASVTEALLLGIAAEHGVTASRGLRPPAVLARCEVWSVNALHGIRLVTHIDGVALPAPELLRLRRFRAALDRCWEPVPGAS</sequence>
<evidence type="ECO:0008006" key="3">
    <source>
        <dbReference type="Google" id="ProtNLM"/>
    </source>
</evidence>
<dbReference type="OrthoDB" id="4570776at2"/>
<accession>A0A2S9QRP0</accession>
<dbReference type="SUPFAM" id="SSF56752">
    <property type="entry name" value="D-aminoacid aminotransferase-like PLP-dependent enzymes"/>
    <property type="match status" value="1"/>
</dbReference>
<dbReference type="Gene3D" id="3.20.10.10">
    <property type="entry name" value="D-amino Acid Aminotransferase, subunit A, domain 2"/>
    <property type="match status" value="1"/>
</dbReference>
<keyword evidence="2" id="KW-1185">Reference proteome</keyword>
<organism evidence="1 2">
    <name type="scientific">Leucobacter massiliensis</name>
    <dbReference type="NCBI Taxonomy" id="1686285"/>
    <lineage>
        <taxon>Bacteria</taxon>
        <taxon>Bacillati</taxon>
        <taxon>Actinomycetota</taxon>
        <taxon>Actinomycetes</taxon>
        <taxon>Micrococcales</taxon>
        <taxon>Microbacteriaceae</taxon>
        <taxon>Leucobacter</taxon>
    </lineage>
</organism>
<dbReference type="InterPro" id="IPR001544">
    <property type="entry name" value="Aminotrans_IV"/>
</dbReference>
<dbReference type="GO" id="GO:0003824">
    <property type="term" value="F:catalytic activity"/>
    <property type="evidence" value="ECO:0007669"/>
    <property type="project" value="InterPro"/>
</dbReference>
<dbReference type="InterPro" id="IPR036038">
    <property type="entry name" value="Aminotransferase-like"/>
</dbReference>
<evidence type="ECO:0000313" key="2">
    <source>
        <dbReference type="Proteomes" id="UP000238650"/>
    </source>
</evidence>
<evidence type="ECO:0000313" key="1">
    <source>
        <dbReference type="EMBL" id="PRI12255.1"/>
    </source>
</evidence>
<protein>
    <recommendedName>
        <fullName evidence="3">Aminotransferase class IV</fullName>
    </recommendedName>
</protein>
<reference evidence="1 2" key="1">
    <citation type="journal article" date="2017" name="New Microbes New Infect">
        <title>Genome sequence of 'Leucobacter massiliensis' sp. nov. isolated from human pharynx after travel to the 2014 Hajj.</title>
        <authorList>
            <person name="Leangapichart T."/>
            <person name="Gautret P."/>
            <person name="Nguyen T.T."/>
            <person name="Armstrong N."/>
            <person name="Rolain J.M."/>
        </authorList>
    </citation>
    <scope>NUCLEOTIDE SEQUENCE [LARGE SCALE GENOMIC DNA]</scope>
    <source>
        <strain evidence="1 2">122RC15</strain>
    </source>
</reference>
<dbReference type="Pfam" id="PF01063">
    <property type="entry name" value="Aminotran_4"/>
    <property type="match status" value="1"/>
</dbReference>
<name>A0A2S9QRP0_9MICO</name>
<dbReference type="Proteomes" id="UP000238650">
    <property type="component" value="Unassembled WGS sequence"/>
</dbReference>
<gene>
    <name evidence="1" type="ORF">B4915_04195</name>
</gene>
<dbReference type="AlphaFoldDB" id="A0A2S9QRP0"/>
<dbReference type="EMBL" id="MWZD01000013">
    <property type="protein sequence ID" value="PRI12255.1"/>
    <property type="molecule type" value="Genomic_DNA"/>
</dbReference>
<comment type="caution">
    <text evidence="1">The sequence shown here is derived from an EMBL/GenBank/DDBJ whole genome shotgun (WGS) entry which is preliminary data.</text>
</comment>
<proteinExistence type="predicted"/>